<protein>
    <recommendedName>
        <fullName evidence="2">Reverse transcriptase domain-containing protein</fullName>
    </recommendedName>
</protein>
<gene>
    <name evidence="3" type="ORF">KACHI17_10270</name>
</gene>
<dbReference type="AlphaFoldDB" id="A0AAT9GHP6"/>
<dbReference type="RefSeq" id="WP_353550433.1">
    <property type="nucleotide sequence ID" value="NZ_AP029612.1"/>
</dbReference>
<dbReference type="EMBL" id="AP029612">
    <property type="protein sequence ID" value="BFG70146.1"/>
    <property type="molecule type" value="Genomic_DNA"/>
</dbReference>
<dbReference type="PANTHER" id="PTHR34047:SF8">
    <property type="entry name" value="PROTEIN YKFC"/>
    <property type="match status" value="1"/>
</dbReference>
<proteinExistence type="inferred from homology"/>
<evidence type="ECO:0000256" key="1">
    <source>
        <dbReference type="ARBA" id="ARBA00034120"/>
    </source>
</evidence>
<comment type="similarity">
    <text evidence="1">Belongs to the bacterial reverse transcriptase family.</text>
</comment>
<dbReference type="Pfam" id="PF00078">
    <property type="entry name" value="RVT_1"/>
    <property type="match status" value="1"/>
</dbReference>
<evidence type="ECO:0000313" key="3">
    <source>
        <dbReference type="EMBL" id="BFG70146.1"/>
    </source>
</evidence>
<dbReference type="SUPFAM" id="SSF56672">
    <property type="entry name" value="DNA/RNA polymerases"/>
    <property type="match status" value="1"/>
</dbReference>
<name>A0AAT9GHP6_9BACT</name>
<accession>A0AAT9GHP6</accession>
<dbReference type="InterPro" id="IPR051083">
    <property type="entry name" value="GrpII_Intron_Splice-Mob/Def"/>
</dbReference>
<dbReference type="InterPro" id="IPR000477">
    <property type="entry name" value="RT_dom"/>
</dbReference>
<reference evidence="3" key="1">
    <citation type="submission" date="2024-02" db="EMBL/GenBank/DDBJ databases">
        <title>Sediminibacterium planktonica sp. nov. and Sediminibacterium longus sp. nov., isolated from surface lake and river water.</title>
        <authorList>
            <person name="Watanabe K."/>
            <person name="Takemine S."/>
            <person name="Ishii Y."/>
            <person name="Ogata Y."/>
            <person name="Shindo C."/>
            <person name="Suda W."/>
        </authorList>
    </citation>
    <scope>NUCLEOTIDE SEQUENCE</scope>
    <source>
        <strain evidence="3">KACHI17</strain>
    </source>
</reference>
<organism evidence="3">
    <name type="scientific">Sediminibacterium sp. KACHI17</name>
    <dbReference type="NCBI Taxonomy" id="1751071"/>
    <lineage>
        <taxon>Bacteria</taxon>
        <taxon>Pseudomonadati</taxon>
        <taxon>Bacteroidota</taxon>
        <taxon>Chitinophagia</taxon>
        <taxon>Chitinophagales</taxon>
        <taxon>Chitinophagaceae</taxon>
        <taxon>Sediminibacterium</taxon>
    </lineage>
</organism>
<feature type="domain" description="Reverse transcriptase" evidence="2">
    <location>
        <begin position="1"/>
        <end position="397"/>
    </location>
</feature>
<dbReference type="PANTHER" id="PTHR34047">
    <property type="entry name" value="NUCLEAR INTRON MATURASE 1, MITOCHONDRIAL-RELATED"/>
    <property type="match status" value="1"/>
</dbReference>
<dbReference type="PROSITE" id="PS50878">
    <property type="entry name" value="RT_POL"/>
    <property type="match status" value="1"/>
</dbReference>
<evidence type="ECO:0000259" key="2">
    <source>
        <dbReference type="PROSITE" id="PS50878"/>
    </source>
</evidence>
<dbReference type="InterPro" id="IPR043502">
    <property type="entry name" value="DNA/RNA_pol_sf"/>
</dbReference>
<sequence length="527" mass="63207">MKKRIAPSLWLKSKGYRHLTNKLNVSKHGRFFISRITNEDYVKRHSFFPLLHSVIYEPRYKKIDFSGNRSHKKVNKKTGRYERIGKPRPLHYATHVDSLIFSYYGQLLYEEYKNKLDLDKNLSDSIIAYRKIPDPDNPPKNKGTIHFAKEAFLEISQRTYQEETVVLKFDIQSFFNSINHDFLLNQWKKILEIKDDEKLPEDHYKVYKAVTTFSYVQLEDFKLATDRTKSKVSFDEKKLAECRKKGVLAFFQTPKEFRDYLKAKKIRLYRYPFRDKITNIPIGIPQGLPISSVLANIYLYDFDIKVVDYVVHKLKGYYRRYSDDMIVVVKKEYLDDIYNFMTKEIKNSKVIMSEEKTEKFLFKKVNHPKLGETIKSFQILETTVKENIPLTFLGFEFYGYQTLIKSGNLAKFYRRMISAVKIKSKHAKKFAERNPDEPLFIRKRQLYKLYTQYDLRKTKSRRRYAFLRENERGYFEYTHKKNKDIPSSNYLTYVTRASMLMNEPKIKNQLRNHIRIFKEAVRKHLNK</sequence>